<keyword evidence="8" id="KW-1185">Reference proteome</keyword>
<dbReference type="Proteomes" id="UP000001056">
    <property type="component" value="Unassembled WGS sequence"/>
</dbReference>
<dbReference type="HOGENOM" id="CLU_1686357_0_0_1"/>
<evidence type="ECO:0000256" key="4">
    <source>
        <dbReference type="ARBA" id="ARBA00022824"/>
    </source>
</evidence>
<gene>
    <name evidence="7" type="ORF">CHGG_07554</name>
</gene>
<evidence type="ECO:0000256" key="6">
    <source>
        <dbReference type="ARBA" id="ARBA00023136"/>
    </source>
</evidence>
<evidence type="ECO:0000313" key="8">
    <source>
        <dbReference type="Proteomes" id="UP000001056"/>
    </source>
</evidence>
<dbReference type="VEuPathDB" id="FungiDB:CHGG_07554"/>
<dbReference type="AlphaFoldDB" id="Q2GWV0"/>
<evidence type="ECO:0000313" key="7">
    <source>
        <dbReference type="EMBL" id="EAQ86301.1"/>
    </source>
</evidence>
<keyword evidence="6" id="KW-0472">Membrane</keyword>
<evidence type="ECO:0000256" key="1">
    <source>
        <dbReference type="ARBA" id="ARBA00004173"/>
    </source>
</evidence>
<dbReference type="OrthoDB" id="1658288at2759"/>
<comment type="subcellular location">
    <subcellularLocation>
        <location evidence="2">Endoplasmic reticulum</location>
    </subcellularLocation>
    <subcellularLocation>
        <location evidence="3">Membrane</location>
    </subcellularLocation>
    <subcellularLocation>
        <location evidence="1">Mitochondrion</location>
    </subcellularLocation>
</comment>
<protein>
    <submittedName>
        <fullName evidence="7">Uncharacterized protein</fullName>
    </submittedName>
</protein>
<dbReference type="GO" id="GO:0016020">
    <property type="term" value="C:membrane"/>
    <property type="evidence" value="ECO:0007669"/>
    <property type="project" value="UniProtKB-SubCell"/>
</dbReference>
<dbReference type="InterPro" id="IPR052374">
    <property type="entry name" value="SERAC1"/>
</dbReference>
<evidence type="ECO:0000256" key="2">
    <source>
        <dbReference type="ARBA" id="ARBA00004240"/>
    </source>
</evidence>
<dbReference type="EMBL" id="CH408033">
    <property type="protein sequence ID" value="EAQ86301.1"/>
    <property type="molecule type" value="Genomic_DNA"/>
</dbReference>
<evidence type="ECO:0000256" key="5">
    <source>
        <dbReference type="ARBA" id="ARBA00023128"/>
    </source>
</evidence>
<name>Q2GWV0_CHAGB</name>
<dbReference type="PANTHER" id="PTHR48182:SF2">
    <property type="entry name" value="PROTEIN SERAC1"/>
    <property type="match status" value="1"/>
</dbReference>
<dbReference type="eggNOG" id="KOG2029">
    <property type="taxonomic scope" value="Eukaryota"/>
</dbReference>
<dbReference type="PANTHER" id="PTHR48182">
    <property type="entry name" value="PROTEIN SERAC1"/>
    <property type="match status" value="1"/>
</dbReference>
<reference evidence="8" key="1">
    <citation type="journal article" date="2015" name="Genome Announc.">
        <title>Draft genome sequence of the cellulolytic fungus Chaetomium globosum.</title>
        <authorList>
            <person name="Cuomo C.A."/>
            <person name="Untereiner W.A."/>
            <person name="Ma L.-J."/>
            <person name="Grabherr M."/>
            <person name="Birren B.W."/>
        </authorList>
    </citation>
    <scope>NUCLEOTIDE SEQUENCE [LARGE SCALE GENOMIC DNA]</scope>
    <source>
        <strain evidence="8">ATCC 6205 / CBS 148.51 / DSM 1962 / NBRC 6347 / NRRL 1970</strain>
    </source>
</reference>
<proteinExistence type="predicted"/>
<sequence>MSFEYNAQAIASISPAGVRDHAANLVKLLVDEREDLVFFGTPHRGSEAAKWASIVADVASAVLNRPKSQLLEALETNSDDLTEISEDFSPLASRYAIASFYESNVHRGLGTVVVGKASAIMALPHEETFMLGGDHSSMFEDPAFMMKLVIPVGVQS</sequence>
<dbReference type="RefSeq" id="XP_001225210.1">
    <property type="nucleotide sequence ID" value="XM_001225209.1"/>
</dbReference>
<keyword evidence="4" id="KW-0256">Endoplasmic reticulum</keyword>
<keyword evidence="5" id="KW-0496">Mitochondrion</keyword>
<dbReference type="GO" id="GO:0005739">
    <property type="term" value="C:mitochondrion"/>
    <property type="evidence" value="ECO:0007669"/>
    <property type="project" value="UniProtKB-SubCell"/>
</dbReference>
<dbReference type="InParanoid" id="Q2GWV0"/>
<evidence type="ECO:0000256" key="3">
    <source>
        <dbReference type="ARBA" id="ARBA00004370"/>
    </source>
</evidence>
<organism evidence="7 8">
    <name type="scientific">Chaetomium globosum (strain ATCC 6205 / CBS 148.51 / DSM 1962 / NBRC 6347 / NRRL 1970)</name>
    <name type="common">Soil fungus</name>
    <dbReference type="NCBI Taxonomy" id="306901"/>
    <lineage>
        <taxon>Eukaryota</taxon>
        <taxon>Fungi</taxon>
        <taxon>Dikarya</taxon>
        <taxon>Ascomycota</taxon>
        <taxon>Pezizomycotina</taxon>
        <taxon>Sordariomycetes</taxon>
        <taxon>Sordariomycetidae</taxon>
        <taxon>Sordariales</taxon>
        <taxon>Chaetomiaceae</taxon>
        <taxon>Chaetomium</taxon>
    </lineage>
</organism>
<dbReference type="GO" id="GO:0005783">
    <property type="term" value="C:endoplasmic reticulum"/>
    <property type="evidence" value="ECO:0007669"/>
    <property type="project" value="UniProtKB-SubCell"/>
</dbReference>
<accession>Q2GWV0</accession>
<dbReference type="GeneID" id="4393275"/>